<protein>
    <submittedName>
        <fullName evidence="3">Uncharacterized protein</fullName>
    </submittedName>
</protein>
<dbReference type="EMBL" id="LR215039">
    <property type="protein sequence ID" value="VEU75868.1"/>
    <property type="molecule type" value="Genomic_DNA"/>
</dbReference>
<dbReference type="KEGG" id="mcou:NCTC10179_00024"/>
<dbReference type="OrthoDB" id="400200at2"/>
<feature type="compositionally biased region" description="Basic and acidic residues" evidence="1">
    <location>
        <begin position="1244"/>
        <end position="1280"/>
    </location>
</feature>
<dbReference type="NCBIfam" id="NF045892">
    <property type="entry name" value="ICE_Mbov_0399"/>
    <property type="match status" value="1"/>
</dbReference>
<feature type="transmembrane region" description="Helical" evidence="2">
    <location>
        <begin position="1299"/>
        <end position="1320"/>
    </location>
</feature>
<dbReference type="RefSeq" id="WP_129693722.1">
    <property type="nucleotide sequence ID" value="NZ_LR215039.1"/>
</dbReference>
<dbReference type="Proteomes" id="UP000289497">
    <property type="component" value="Chromosome"/>
</dbReference>
<name>A0A449B5S1_9BACT</name>
<keyword evidence="2" id="KW-0812">Transmembrane</keyword>
<evidence type="ECO:0000313" key="4">
    <source>
        <dbReference type="Proteomes" id="UP000289497"/>
    </source>
</evidence>
<keyword evidence="2" id="KW-1133">Transmembrane helix</keyword>
<evidence type="ECO:0000313" key="3">
    <source>
        <dbReference type="EMBL" id="VEU75868.1"/>
    </source>
</evidence>
<organism evidence="3 4">
    <name type="scientific">Mycoplasmopsis columboralis</name>
    <dbReference type="NCBI Taxonomy" id="171282"/>
    <lineage>
        <taxon>Bacteria</taxon>
        <taxon>Bacillati</taxon>
        <taxon>Mycoplasmatota</taxon>
        <taxon>Mycoplasmoidales</taxon>
        <taxon>Metamycoplasmataceae</taxon>
        <taxon>Mycoplasmopsis</taxon>
    </lineage>
</organism>
<keyword evidence="2" id="KW-0472">Membrane</keyword>
<reference evidence="3 4" key="1">
    <citation type="submission" date="2019-01" db="EMBL/GenBank/DDBJ databases">
        <authorList>
            <consortium name="Pathogen Informatics"/>
        </authorList>
    </citation>
    <scope>NUCLEOTIDE SEQUENCE [LARGE SCALE GENOMIC DNA]</scope>
    <source>
        <strain evidence="3 4">NCTC10179</strain>
    </source>
</reference>
<gene>
    <name evidence="3" type="ORF">NCTC10179_00024</name>
</gene>
<keyword evidence="4" id="KW-1185">Reference proteome</keyword>
<sequence>MKTKTKWIKSLLLVGGVSGGALPLISFITSNNNNNSEYLTFNDIYNRVNQESTTLNTISFSKIIYKEINWYPNVKDVMVGAKAIINNSTYENPLSNLYAHQGEFLTQEEENLINDPELLYFTSDDDKTWKNNYKNVAKIIIDLFNVEWSSNWINTLKTQNIKFLIAKSDFYDNVVSYTEKDITDIFDLSFINNLKNELNKRKYASLKYPSMINDVKLKYMSISFDLDVLLKHNWEFFQRNGKATIKNVKANIEIQYEHSQKFQQTGDFISHMKNVERDFNNSDLKNLKSLTIQTDVGATYGLTDNKVASDDKSNKEYFENKLKNSDFFQKYYSLEDKNQLEQAYRASLKYEIYSDNKKVRFWYEFYNPQVQKWEKILLKDNIDIYFQNTNKFANKNLANRLRIIPSKFVDITQPYSRKLVVDKPIRIDNDKELSNEYGGTWIYHAPAKIRFLTTLREDEVLLINSNKIDVLDRKFEYDLKDLRNTSKQNKDSSKNKDNDNEQTNKYEIEILKYDKSNVNETNENVISRYKVILIINSLGNDLQGKWYAWNPEIDPKQRELIEPYLKKENGEYLLDQNNNKIPNPKYDPLINPKTGTKEEILWVNYSKFNLPEDTRFLQDPRDKQGNFIHINALGRPTLLNGDLFDIELGFIAQGSVVGKGINVSSNSEIEQAKRFFISSNLQDSTFDTNIDNSTNTSSSGNKINISKNENDYFSSSGLWMYTIRDKGNIDTYKLFLIGKNEPSALFSQVYSNPSVIPFWSSYHGKNLAKFLLDNNYVSEQKLSSLKYEEVINFWKIYVSSTYKFVYGNEDNEEDNSYIHGKKISDNSIISPKDKITLTPFVQEDQLKEFAKTISEKDFSKYNKQHWEQYAVIAEKAKDKIDFDVESKNNEIVYSFYFKEESFNSLFTIKKSVWNVAVKWKEDVEFENTTQKVEITPSINGSYLSSITETAFDIQDVVANIDRVRLLDFNDSDKVNFDITIPFNNVLRFEFNVKRSYQNNYFISREKQFIYVDLNDIFVNLENKYINIFSNFNLTNLNLNGETDFLKAKNIILKAIENAINKQYKYKVDFDIENFDNVVKNAIKVVSSFKDPIYFDLYLNSINTTNNNLVGRRRISLTNAVKNNFIPSNVNLINYSISNIELKQITTFKELYSEIIKNIDNDLRSYRINFNDYLTFENVSELEKLLTPNKINTINLKLKPLNNILKGTKIVKITNDLTSVNETDLTLNKDKNKYTKEQLQELKDKLDKSKNSDFDNKNEEETAKNEWEDGFVDVRKTDKNNNSENPNNTKKETLTQQEKVGISFGVIGGTTILVLFIIWAIKTKFGTKPK</sequence>
<evidence type="ECO:0000256" key="2">
    <source>
        <dbReference type="SAM" id="Phobius"/>
    </source>
</evidence>
<accession>A0A449B5S1</accession>
<feature type="region of interest" description="Disordered" evidence="1">
    <location>
        <begin position="1244"/>
        <end position="1293"/>
    </location>
</feature>
<proteinExistence type="predicted"/>
<evidence type="ECO:0000256" key="1">
    <source>
        <dbReference type="SAM" id="MobiDB-lite"/>
    </source>
</evidence>